<dbReference type="AlphaFoldDB" id="Z9JP65"/>
<dbReference type="InterPro" id="IPR050884">
    <property type="entry name" value="CNP_phosphodiesterase-III"/>
</dbReference>
<dbReference type="InterPro" id="IPR015943">
    <property type="entry name" value="WD40/YVTN_repeat-like_dom_sf"/>
</dbReference>
<dbReference type="Pfam" id="PF13360">
    <property type="entry name" value="PQQ_2"/>
    <property type="match status" value="2"/>
</dbReference>
<dbReference type="eggNOG" id="COG1520">
    <property type="taxonomic scope" value="Bacteria"/>
</dbReference>
<keyword evidence="1" id="KW-0479">Metal-binding</keyword>
<evidence type="ECO:0000256" key="5">
    <source>
        <dbReference type="SAM" id="MobiDB-lite"/>
    </source>
</evidence>
<comment type="similarity">
    <text evidence="4">Belongs to the cyclic nucleotide phosphodiesterase class-III family.</text>
</comment>
<dbReference type="PATRIC" id="fig|396014.3.peg.3375"/>
<keyword evidence="3" id="KW-0408">Iron</keyword>
<dbReference type="SUPFAM" id="SSF56300">
    <property type="entry name" value="Metallo-dependent phosphatases"/>
    <property type="match status" value="1"/>
</dbReference>
<protein>
    <submittedName>
        <fullName evidence="8">Uncharacterized protein</fullName>
    </submittedName>
</protein>
<keyword evidence="9" id="KW-1185">Reference proteome</keyword>
<sequence length="794" mass="84317">MRPEESSAHAASTPSGVDAATAADASQRIGETALRRGAAGERRPRGIGRRALLTGAAAAAGSAVVCLGPLWARAHILDGPRDDDQGWGTGPEAAGTVFASFITDVHIDAVAAAQDIHLQLVLEDMRALNVPLVLHGGDITEFGSNDTYDRYLRLVPEDFPGEIQHVAGNHEMRWDPSGGNVYRARMHEEGSRSFDHQRIHVIMLEVSGPLQEEAHVSRATLEWLRADLRMAGRTPSIIVMHCPPGADFHYVRGMDQLFALIADHPVRAILAGHNHSETVTRVNDTIVLTGRAVKNSPVHYLLRHSPTEEMDQLTVEAVSLPAPGDDGERTVTPVVTIPMGTPRASGHQAMPRRLNARAPGSAVHVSARIGGEDALVAAAAQVWDESLYGLTEHGTWYDMSIDGTLLEARIDVAAISPPVLPGTHRVRVRGTAADGGTWEAADELTTRGGPVRPLGTYEVDGAVTGAVVPTGEDTMLVSTDQGEVISFVLRGRSLRRQWRVETGSVHRPLALSPDAGTAYVPSLDRALVALDISRGRELWRAELPERVASAPLVVTTDGLESVLVSAGPTLNRIDETGTVMWTVPIPVQSCGRPLVLGDTVVIGAGDGTARGYSLERGAERWVAQLARRSTAYQRLLYGPWTTTVRPIGADAVLVGTVDTLHCLDAADGTTRWTAAASAMYTPPEILDDGTVLVVQERGQAALISPDDGTITPIGEGGQVSLDAGLAPVAGTHRAWHVSLTGVLSLIDADAPDVTALHQVTTSRVIATPAYLPVPGAVVVGDQDGMVRAFDVTEV</sequence>
<dbReference type="PANTHER" id="PTHR42988:SF2">
    <property type="entry name" value="CYCLIC NUCLEOTIDE PHOSPHODIESTERASE CBUA0032-RELATED"/>
    <property type="match status" value="1"/>
</dbReference>
<dbReference type="GO" id="GO:0046872">
    <property type="term" value="F:metal ion binding"/>
    <property type="evidence" value="ECO:0007669"/>
    <property type="project" value="UniProtKB-KW"/>
</dbReference>
<dbReference type="Proteomes" id="UP000023067">
    <property type="component" value="Unassembled WGS sequence"/>
</dbReference>
<reference evidence="8 9" key="1">
    <citation type="submission" date="2014-02" db="EMBL/GenBank/DDBJ databases">
        <title>Genome sequence of Brachybacterium phenoliresistens strain W13A50.</title>
        <authorList>
            <person name="Wang X."/>
        </authorList>
    </citation>
    <scope>NUCLEOTIDE SEQUENCE [LARGE SCALE GENOMIC DNA]</scope>
    <source>
        <strain evidence="8 9">W13A50</strain>
    </source>
</reference>
<dbReference type="InterPro" id="IPR011047">
    <property type="entry name" value="Quinoprotein_ADH-like_sf"/>
</dbReference>
<feature type="domain" description="Pyrrolo-quinoline quinone repeat" evidence="7">
    <location>
        <begin position="496"/>
        <end position="631"/>
    </location>
</feature>
<feature type="domain" description="Calcineurin-like phosphoesterase" evidence="6">
    <location>
        <begin position="101"/>
        <end position="276"/>
    </location>
</feature>
<evidence type="ECO:0000256" key="2">
    <source>
        <dbReference type="ARBA" id="ARBA00022801"/>
    </source>
</evidence>
<dbReference type="PANTHER" id="PTHR42988">
    <property type="entry name" value="PHOSPHOHYDROLASE"/>
    <property type="match status" value="1"/>
</dbReference>
<proteinExistence type="inferred from homology"/>
<dbReference type="InterPro" id="IPR018391">
    <property type="entry name" value="PQQ_b-propeller_rpt"/>
</dbReference>
<feature type="domain" description="Pyrrolo-quinoline quinone repeat" evidence="7">
    <location>
        <begin position="644"/>
        <end position="791"/>
    </location>
</feature>
<dbReference type="eggNOG" id="COG1409">
    <property type="taxonomic scope" value="Bacteria"/>
</dbReference>
<dbReference type="PROSITE" id="PS51318">
    <property type="entry name" value="TAT"/>
    <property type="match status" value="1"/>
</dbReference>
<evidence type="ECO:0000259" key="7">
    <source>
        <dbReference type="Pfam" id="PF13360"/>
    </source>
</evidence>
<gene>
    <name evidence="8" type="ORF">BF93_09395</name>
</gene>
<accession>Z9JP65</accession>
<evidence type="ECO:0000256" key="1">
    <source>
        <dbReference type="ARBA" id="ARBA00022723"/>
    </source>
</evidence>
<feature type="region of interest" description="Disordered" evidence="5">
    <location>
        <begin position="1"/>
        <end position="26"/>
    </location>
</feature>
<dbReference type="Gene3D" id="2.130.10.10">
    <property type="entry name" value="YVTN repeat-like/Quinoprotein amine dehydrogenase"/>
    <property type="match status" value="1"/>
</dbReference>
<dbReference type="RefSeq" id="WP_038374280.1">
    <property type="nucleotide sequence ID" value="NZ_KK070007.1"/>
</dbReference>
<evidence type="ECO:0000256" key="4">
    <source>
        <dbReference type="ARBA" id="ARBA00025742"/>
    </source>
</evidence>
<dbReference type="Gene3D" id="3.60.21.10">
    <property type="match status" value="1"/>
</dbReference>
<dbReference type="SMART" id="SM00564">
    <property type="entry name" value="PQQ"/>
    <property type="match status" value="3"/>
</dbReference>
<dbReference type="GO" id="GO:0016787">
    <property type="term" value="F:hydrolase activity"/>
    <property type="evidence" value="ECO:0007669"/>
    <property type="project" value="UniProtKB-KW"/>
</dbReference>
<evidence type="ECO:0000259" key="6">
    <source>
        <dbReference type="Pfam" id="PF00149"/>
    </source>
</evidence>
<dbReference type="InterPro" id="IPR006311">
    <property type="entry name" value="TAT_signal"/>
</dbReference>
<name>Z9JP65_9MICO</name>
<evidence type="ECO:0000256" key="3">
    <source>
        <dbReference type="ARBA" id="ARBA00023004"/>
    </source>
</evidence>
<dbReference type="InterPro" id="IPR004843">
    <property type="entry name" value="Calcineurin-like_PHP"/>
</dbReference>
<evidence type="ECO:0000313" key="9">
    <source>
        <dbReference type="Proteomes" id="UP000023067"/>
    </source>
</evidence>
<dbReference type="InterPro" id="IPR029052">
    <property type="entry name" value="Metallo-depent_PP-like"/>
</dbReference>
<organism evidence="8 9">
    <name type="scientific">Brachybacterium phenoliresistens</name>
    <dbReference type="NCBI Taxonomy" id="396014"/>
    <lineage>
        <taxon>Bacteria</taxon>
        <taxon>Bacillati</taxon>
        <taxon>Actinomycetota</taxon>
        <taxon>Actinomycetes</taxon>
        <taxon>Micrococcales</taxon>
        <taxon>Dermabacteraceae</taxon>
        <taxon>Brachybacterium</taxon>
    </lineage>
</organism>
<evidence type="ECO:0000313" key="8">
    <source>
        <dbReference type="EMBL" id="EWS79818.1"/>
    </source>
</evidence>
<dbReference type="EMBL" id="JDYK01000024">
    <property type="protein sequence ID" value="EWS79818.1"/>
    <property type="molecule type" value="Genomic_DNA"/>
</dbReference>
<keyword evidence="2" id="KW-0378">Hydrolase</keyword>
<dbReference type="HOGENOM" id="CLU_385306_0_0_11"/>
<dbReference type="SUPFAM" id="SSF50998">
    <property type="entry name" value="Quinoprotein alcohol dehydrogenase-like"/>
    <property type="match status" value="1"/>
</dbReference>
<dbReference type="InterPro" id="IPR002372">
    <property type="entry name" value="PQQ_rpt_dom"/>
</dbReference>
<dbReference type="STRING" id="396014.BF93_09395"/>
<dbReference type="Pfam" id="PF00149">
    <property type="entry name" value="Metallophos"/>
    <property type="match status" value="1"/>
</dbReference>
<comment type="caution">
    <text evidence="8">The sequence shown here is derived from an EMBL/GenBank/DDBJ whole genome shotgun (WGS) entry which is preliminary data.</text>
</comment>